<evidence type="ECO:0000313" key="2">
    <source>
        <dbReference type="Proteomes" id="UP000315908"/>
    </source>
</evidence>
<dbReference type="Proteomes" id="UP000315908">
    <property type="component" value="Unassembled WGS sequence"/>
</dbReference>
<organism evidence="1 2">
    <name type="scientific">Sphingobacterium siyangense</name>
    <dbReference type="NCBI Taxonomy" id="459529"/>
    <lineage>
        <taxon>Bacteria</taxon>
        <taxon>Pseudomonadati</taxon>
        <taxon>Bacteroidota</taxon>
        <taxon>Sphingobacteriia</taxon>
        <taxon>Sphingobacteriales</taxon>
        <taxon>Sphingobacteriaceae</taxon>
        <taxon>Sphingobacterium</taxon>
    </lineage>
</organism>
<dbReference type="AlphaFoldDB" id="A0A562M2S8"/>
<gene>
    <name evidence="1" type="ORF">IQ31_05460</name>
</gene>
<proteinExistence type="predicted"/>
<accession>A0A562M2S8</accession>
<evidence type="ECO:0000313" key="1">
    <source>
        <dbReference type="EMBL" id="TWI13911.1"/>
    </source>
</evidence>
<reference evidence="1 2" key="1">
    <citation type="journal article" date="2015" name="Stand. Genomic Sci.">
        <title>Genomic Encyclopedia of Bacterial and Archaeal Type Strains, Phase III: the genomes of soil and plant-associated and newly described type strains.</title>
        <authorList>
            <person name="Whitman W.B."/>
            <person name="Woyke T."/>
            <person name="Klenk H.P."/>
            <person name="Zhou Y."/>
            <person name="Lilburn T.G."/>
            <person name="Beck B.J."/>
            <person name="De Vos P."/>
            <person name="Vandamme P."/>
            <person name="Eisen J.A."/>
            <person name="Garrity G."/>
            <person name="Hugenholtz P."/>
            <person name="Kyrpides N.C."/>
        </authorList>
    </citation>
    <scope>NUCLEOTIDE SEQUENCE [LARGE SCALE GENOMIC DNA]</scope>
    <source>
        <strain evidence="1 2">CGMCC 1.6855</strain>
    </source>
</reference>
<dbReference type="EMBL" id="VLKR01000056">
    <property type="protein sequence ID" value="TWI13911.1"/>
    <property type="molecule type" value="Genomic_DNA"/>
</dbReference>
<comment type="caution">
    <text evidence="1">The sequence shown here is derived from an EMBL/GenBank/DDBJ whole genome shotgun (WGS) entry which is preliminary data.</text>
</comment>
<sequence length="149" mass="17774">MWWIRWRSYFCWNKGLHDYYVYREFFSYDPQLYKNNGYGKNLDAWWGLSSHEVGYLPQVEKHDGLISYFGEFAKQYTNNGHDDEYEKEAEKGAVNFKNFNDFVNKKIGKNAITELLSGGLSEENKIDKLQAWINYFNSSTKKKDDDEDK</sequence>
<name>A0A562M2S8_9SPHI</name>
<protein>
    <submittedName>
        <fullName evidence="1">Uncharacterized protein</fullName>
    </submittedName>
</protein>